<name>A0A5B8Z8Y2_CYTDA</name>
<feature type="transmembrane region" description="Helical" evidence="1">
    <location>
        <begin position="65"/>
        <end position="89"/>
    </location>
</feature>
<evidence type="ECO:0000313" key="2">
    <source>
        <dbReference type="EMBL" id="QED48169.1"/>
    </source>
</evidence>
<dbReference type="KEGG" id="bda:FSZ17_13505"/>
<keyword evidence="1" id="KW-0812">Transmembrane</keyword>
<organism evidence="2 3">
    <name type="scientific">Cytobacillus dafuensis</name>
    <name type="common">Bacillus dafuensis</name>
    <dbReference type="NCBI Taxonomy" id="1742359"/>
    <lineage>
        <taxon>Bacteria</taxon>
        <taxon>Bacillati</taxon>
        <taxon>Bacillota</taxon>
        <taxon>Bacilli</taxon>
        <taxon>Bacillales</taxon>
        <taxon>Bacillaceae</taxon>
        <taxon>Cytobacillus</taxon>
    </lineage>
</organism>
<dbReference type="Proteomes" id="UP000321555">
    <property type="component" value="Chromosome"/>
</dbReference>
<keyword evidence="1" id="KW-0472">Membrane</keyword>
<dbReference type="RefSeq" id="WP_057770887.1">
    <property type="nucleotide sequence ID" value="NZ_CP042593.1"/>
</dbReference>
<accession>A0A5B8Z8Y2</accession>
<evidence type="ECO:0000313" key="3">
    <source>
        <dbReference type="Proteomes" id="UP000321555"/>
    </source>
</evidence>
<keyword evidence="1" id="KW-1133">Transmembrane helix</keyword>
<proteinExistence type="predicted"/>
<feature type="transmembrane region" description="Helical" evidence="1">
    <location>
        <begin position="6"/>
        <end position="25"/>
    </location>
</feature>
<evidence type="ECO:0000256" key="1">
    <source>
        <dbReference type="SAM" id="Phobius"/>
    </source>
</evidence>
<protein>
    <submittedName>
        <fullName evidence="2">Uncharacterized protein</fullName>
    </submittedName>
</protein>
<feature type="transmembrane region" description="Helical" evidence="1">
    <location>
        <begin position="32"/>
        <end position="53"/>
    </location>
</feature>
<dbReference type="EMBL" id="CP042593">
    <property type="protein sequence ID" value="QED48169.1"/>
    <property type="molecule type" value="Genomic_DNA"/>
</dbReference>
<dbReference type="AlphaFoldDB" id="A0A5B8Z8Y2"/>
<sequence>MFLIMAILNSFSLFVLVSFIVNFFGNTIKTRLAKVVLIPASIILYFYVLNYAVDMGDKLSLFTNLAIILGPFVILIILKIVVSLLSYIMGWNTNKQSQY</sequence>
<reference evidence="3" key="1">
    <citation type="submission" date="2019-08" db="EMBL/GenBank/DDBJ databases">
        <authorList>
            <person name="Zheng X."/>
        </authorList>
    </citation>
    <scope>NUCLEOTIDE SEQUENCE [LARGE SCALE GENOMIC DNA]</scope>
    <source>
        <strain evidence="3">FJAT-25496</strain>
    </source>
</reference>
<gene>
    <name evidence="2" type="ORF">FSZ17_13505</name>
</gene>
<keyword evidence="3" id="KW-1185">Reference proteome</keyword>